<name>A0A9Q3UC31_VIBPH</name>
<evidence type="ECO:0000313" key="1">
    <source>
        <dbReference type="EMBL" id="MCC3804085.1"/>
    </source>
</evidence>
<comment type="caution">
    <text evidence="1">The sequence shown here is derived from an EMBL/GenBank/DDBJ whole genome shotgun (WGS) entry which is preliminary data.</text>
</comment>
<dbReference type="RefSeq" id="WP_228085753.1">
    <property type="nucleotide sequence ID" value="NZ_JACVHL010000002.1"/>
</dbReference>
<dbReference type="EMBL" id="JACVHL010000002">
    <property type="protein sequence ID" value="MCC3804085.1"/>
    <property type="molecule type" value="Genomic_DNA"/>
</dbReference>
<reference evidence="1" key="1">
    <citation type="submission" date="2020-09" db="EMBL/GenBank/DDBJ databases">
        <title>Genome sequence of Vibrio parahaemolyticus isolates.</title>
        <authorList>
            <person name="Hammerl J.A."/>
            <person name="Strauch E."/>
        </authorList>
    </citation>
    <scope>NUCLEOTIDE SEQUENCE</scope>
    <source>
        <strain evidence="1">17-VB00146</strain>
    </source>
</reference>
<organism evidence="1 2">
    <name type="scientific">Vibrio parahaemolyticus</name>
    <dbReference type="NCBI Taxonomy" id="670"/>
    <lineage>
        <taxon>Bacteria</taxon>
        <taxon>Pseudomonadati</taxon>
        <taxon>Pseudomonadota</taxon>
        <taxon>Gammaproteobacteria</taxon>
        <taxon>Vibrionales</taxon>
        <taxon>Vibrionaceae</taxon>
        <taxon>Vibrio</taxon>
    </lineage>
</organism>
<gene>
    <name evidence="1" type="ORF">IB292_03430</name>
</gene>
<accession>A0A9Q3UC31</accession>
<protein>
    <submittedName>
        <fullName evidence="1">Uncharacterized protein</fullName>
    </submittedName>
</protein>
<sequence length="87" mass="9516">MQNSNQNQTSENLSTVMSYKSATGMLVAAVVNDKDQLRGRSEQRNLGPNLDKDFSIRIAAGENIIEVLEGLNLSSNMMELIKESAGQ</sequence>
<proteinExistence type="predicted"/>
<dbReference type="Proteomes" id="UP000726777">
    <property type="component" value="Unassembled WGS sequence"/>
</dbReference>
<dbReference type="AlphaFoldDB" id="A0A9Q3UC31"/>
<evidence type="ECO:0000313" key="2">
    <source>
        <dbReference type="Proteomes" id="UP000726777"/>
    </source>
</evidence>